<dbReference type="EMBL" id="AM920689">
    <property type="protein sequence ID" value="CAP53109.1"/>
    <property type="molecule type" value="Genomic_DNA"/>
</dbReference>
<feature type="transmembrane region" description="Helical" evidence="1">
    <location>
        <begin position="166"/>
        <end position="184"/>
    </location>
</feature>
<proteinExistence type="predicted"/>
<feature type="transmembrane region" description="Helical" evidence="1">
    <location>
        <begin position="140"/>
        <end position="159"/>
    </location>
</feature>
<feature type="transmembrane region" description="Helical" evidence="1">
    <location>
        <begin position="240"/>
        <end position="260"/>
    </location>
</feature>
<evidence type="ECO:0000313" key="3">
    <source>
        <dbReference type="Proteomes" id="UP000001188"/>
    </source>
</evidence>
<evidence type="ECO:0000256" key="1">
    <source>
        <dbReference type="SAM" id="Phobius"/>
    </source>
</evidence>
<keyword evidence="1" id="KW-0472">Membrane</keyword>
<reference evidence="2 3" key="1">
    <citation type="journal article" date="2008" name="J. Biotechnol.">
        <title>The genome of Xanthomonas campestris pv. campestris B100 and its use for the reconstruction of metabolic pathways involved in xanthan biosynthesis.</title>
        <authorList>
            <person name="Vorholter F.J."/>
            <person name="Schneiker S."/>
            <person name="Goesmann A."/>
            <person name="Krause L."/>
            <person name="Bekel T."/>
            <person name="Kaiser O."/>
            <person name="Linke B."/>
            <person name="Patschkowski T."/>
            <person name="Ruckert C."/>
            <person name="Schmid J."/>
            <person name="Sidhu V.K."/>
            <person name="Sieber V."/>
            <person name="Tauch A."/>
            <person name="Watt S.A."/>
            <person name="Weisshaar B."/>
            <person name="Becker A."/>
            <person name="Niehaus K."/>
            <person name="Puhler A."/>
        </authorList>
    </citation>
    <scope>NUCLEOTIDE SEQUENCE [LARGE SCALE GENOMIC DNA]</scope>
    <source>
        <strain evidence="2 3">B100</strain>
    </source>
</reference>
<dbReference type="KEGG" id="xca:xcc-b100_3742"/>
<feature type="transmembrane region" description="Helical" evidence="1">
    <location>
        <begin position="204"/>
        <end position="233"/>
    </location>
</feature>
<organism evidence="2 3">
    <name type="scientific">Xanthomonas campestris pv. campestris (strain B100)</name>
    <dbReference type="NCBI Taxonomy" id="509169"/>
    <lineage>
        <taxon>Bacteria</taxon>
        <taxon>Pseudomonadati</taxon>
        <taxon>Pseudomonadota</taxon>
        <taxon>Gammaproteobacteria</taxon>
        <taxon>Lysobacterales</taxon>
        <taxon>Lysobacteraceae</taxon>
        <taxon>Xanthomonas</taxon>
    </lineage>
</organism>
<accession>B0RVL8</accession>
<feature type="transmembrane region" description="Helical" evidence="1">
    <location>
        <begin position="355"/>
        <end position="382"/>
    </location>
</feature>
<feature type="transmembrane region" description="Helical" evidence="1">
    <location>
        <begin position="117"/>
        <end position="134"/>
    </location>
</feature>
<sequence length="750" mass="81408">MSTPLSQMTRPGLLLKTDWLALLFGAVLSVIAGSVLVVGWRAGLSSILAYPFSYSDDSLSSLWLTQRAMEGWIFENDRSGFPFGASFLDYPGADAGSFLFLKLAGILTSSNAAAHNLFFLAGFAANFLAAYWVMRWLRVGRSLSFATAILFTLAPFHFLRLRHIFYTCYFSIPIYFMIAVRIARSDASLDFLRARPARKIALTVLYLVLSCFGVYYTVFGLILIGTSCLIALYQRNWTSIARIAAPAIFFLALGTLANIAPNVINERINGRNPEVAARTPAESELYGVKFMQLILPQPEHRSAKLSNVTAQYMASTPLVNENRTASLGLIGSLGLAILALVMFARLAERHAEERIALLAILSGVLLAFMTIGGLGSLFAHVVSPSIRGWNRASIFLTFSTLAAVAIAVQTLSDKLGRRHGVTIASVAAVVMLIFGVWDQTPAVCGECQAGARGAYERDKRFIGSIEASLPAGAAIYQLPYMPFPEVPPKNGLNAYDHVVGFVHSRQLKWSYGGMKGREGDLFYRNLETRPASAQLDALRRYGFDAVYIDKRGYVDQGAGVVAEWEQALGTPPTMVREDGAVIVFRLPGGTKPSSAEAAREGLIGEPAANTTIALPSLRNFLAEGWSTDEAWGVWSVGMTSSLRYRVGAATTGRTTLILRGNPFLAGSQRTLRIRAKVNGVQALDTRVTVGQPSPLELRIPVSTRKPGEVIRVVLSYEVPVSPAQIGVSSDQRPLAFGLTNFELCTGACAK</sequence>
<keyword evidence="1" id="KW-1133">Transmembrane helix</keyword>
<protein>
    <submittedName>
        <fullName evidence="2">Integral membrane protein</fullName>
    </submittedName>
</protein>
<feature type="transmembrane region" description="Helical" evidence="1">
    <location>
        <begin position="388"/>
        <end position="408"/>
    </location>
</feature>
<keyword evidence="1" id="KW-0812">Transmembrane</keyword>
<feature type="transmembrane region" description="Helical" evidence="1">
    <location>
        <begin position="325"/>
        <end position="343"/>
    </location>
</feature>
<dbReference type="Proteomes" id="UP000001188">
    <property type="component" value="Chromosome"/>
</dbReference>
<gene>
    <name evidence="2" type="primary">wxcO</name>
    <name evidence="2" type="ORF">XCCB100_3742</name>
</gene>
<dbReference type="HOGENOM" id="CLU_020399_0_0_6"/>
<evidence type="ECO:0000313" key="2">
    <source>
        <dbReference type="EMBL" id="CAP53109.1"/>
    </source>
</evidence>
<name>B0RVL8_XANCB</name>
<dbReference type="AlphaFoldDB" id="B0RVL8"/>
<feature type="transmembrane region" description="Helical" evidence="1">
    <location>
        <begin position="20"/>
        <end position="40"/>
    </location>
</feature>